<dbReference type="Gene3D" id="3.30.360.10">
    <property type="entry name" value="Dihydrodipicolinate Reductase, domain 2"/>
    <property type="match status" value="1"/>
</dbReference>
<proteinExistence type="inferred from homology"/>
<dbReference type="PANTHER" id="PTHR22604">
    <property type="entry name" value="OXIDOREDUCTASES"/>
    <property type="match status" value="1"/>
</dbReference>
<evidence type="ECO:0000256" key="1">
    <source>
        <dbReference type="ARBA" id="ARBA00010928"/>
    </source>
</evidence>
<dbReference type="InterPro" id="IPR050984">
    <property type="entry name" value="Gfo/Idh/MocA_domain"/>
</dbReference>
<reference evidence="5" key="1">
    <citation type="submission" date="2023-03" db="EMBL/GenBank/DDBJ databases">
        <title>Andean soil-derived lignocellulolytic bacterial consortium as a source of novel taxa and putative plastic-active enzymes.</title>
        <authorList>
            <person name="Diaz-Garcia L."/>
            <person name="Chuvochina M."/>
            <person name="Feuerriegel G."/>
            <person name="Bunk B."/>
            <person name="Sproer C."/>
            <person name="Streit W.R."/>
            <person name="Rodriguez L.M."/>
            <person name="Overmann J."/>
            <person name="Jimenez D.J."/>
        </authorList>
    </citation>
    <scope>NUCLEOTIDE SEQUENCE</scope>
    <source>
        <strain evidence="5">MAG 7</strain>
    </source>
</reference>
<sequence>MEKQANSRRQFLRNVSMGGLALTPALSSLSAYIPATNKKLGVALVGLGGYSSGQLAPALQQTRHCYLAGIATGTPAKARDWSARYNIPDANIYNYENFDSIADNPAIDIVYIVLPVSMHKEFTIRAAKAGKHVICEKPMALNAAECADMIAACKNAGRLLSIGYRLHFEPYNQEMMRLGQQEVYGKVLEIDCANGYTWGQQTNVWRLKKSMAGGGGLMDMGVYAIQGARYVMGSEPLYVTAREEKKRPQLFTEVDETIYFQLEFPGGAIAQGVSSYNANLDHLKVKAAKGAFELTAAYRYGGQAGRTPKGPMQFPAVVQQAIQMDDFAQCVRDNKPSRVPGEMGLKDMKVIDAIYRSLQSGKKEKI</sequence>
<evidence type="ECO:0000313" key="5">
    <source>
        <dbReference type="EMBL" id="WEK33723.1"/>
    </source>
</evidence>
<evidence type="ECO:0000256" key="2">
    <source>
        <dbReference type="ARBA" id="ARBA00023002"/>
    </source>
</evidence>
<dbReference type="Pfam" id="PF22725">
    <property type="entry name" value="GFO_IDH_MocA_C3"/>
    <property type="match status" value="1"/>
</dbReference>
<dbReference type="EMBL" id="CP119311">
    <property type="protein sequence ID" value="WEK33723.1"/>
    <property type="molecule type" value="Genomic_DNA"/>
</dbReference>
<dbReference type="PANTHER" id="PTHR22604:SF105">
    <property type="entry name" value="TRANS-1,2-DIHYDROBENZENE-1,2-DIOL DEHYDROGENASE"/>
    <property type="match status" value="1"/>
</dbReference>
<dbReference type="Proteomes" id="UP001220610">
    <property type="component" value="Chromosome"/>
</dbReference>
<dbReference type="Gene3D" id="3.40.50.720">
    <property type="entry name" value="NAD(P)-binding Rossmann-like Domain"/>
    <property type="match status" value="1"/>
</dbReference>
<dbReference type="AlphaFoldDB" id="A0AAJ6BE82"/>
<dbReference type="InterPro" id="IPR036291">
    <property type="entry name" value="NAD(P)-bd_dom_sf"/>
</dbReference>
<evidence type="ECO:0000313" key="6">
    <source>
        <dbReference type="Proteomes" id="UP001220610"/>
    </source>
</evidence>
<dbReference type="SUPFAM" id="SSF51735">
    <property type="entry name" value="NAD(P)-binding Rossmann-fold domains"/>
    <property type="match status" value="1"/>
</dbReference>
<dbReference type="PROSITE" id="PS51318">
    <property type="entry name" value="TAT"/>
    <property type="match status" value="1"/>
</dbReference>
<dbReference type="InterPro" id="IPR000683">
    <property type="entry name" value="Gfo/Idh/MocA-like_OxRdtase_N"/>
</dbReference>
<comment type="similarity">
    <text evidence="1">Belongs to the Gfo/Idh/MocA family.</text>
</comment>
<dbReference type="Pfam" id="PF01408">
    <property type="entry name" value="GFO_IDH_MocA"/>
    <property type="match status" value="1"/>
</dbReference>
<dbReference type="InterPro" id="IPR055170">
    <property type="entry name" value="GFO_IDH_MocA-like_dom"/>
</dbReference>
<dbReference type="InterPro" id="IPR008354">
    <property type="entry name" value="Glc-Fru_OxRdtase_bac"/>
</dbReference>
<dbReference type="SUPFAM" id="SSF55347">
    <property type="entry name" value="Glyceraldehyde-3-phosphate dehydrogenase-like, C-terminal domain"/>
    <property type="match status" value="1"/>
</dbReference>
<keyword evidence="2" id="KW-0560">Oxidoreductase</keyword>
<dbReference type="PRINTS" id="PR01775">
    <property type="entry name" value="GLFROXRDTASE"/>
</dbReference>
<dbReference type="GO" id="GO:0000166">
    <property type="term" value="F:nucleotide binding"/>
    <property type="evidence" value="ECO:0007669"/>
    <property type="project" value="InterPro"/>
</dbReference>
<dbReference type="InterPro" id="IPR006311">
    <property type="entry name" value="TAT_signal"/>
</dbReference>
<feature type="domain" description="GFO/IDH/MocA-like oxidoreductase" evidence="4">
    <location>
        <begin position="173"/>
        <end position="282"/>
    </location>
</feature>
<dbReference type="GO" id="GO:0016491">
    <property type="term" value="F:oxidoreductase activity"/>
    <property type="evidence" value="ECO:0007669"/>
    <property type="project" value="UniProtKB-KW"/>
</dbReference>
<evidence type="ECO:0000259" key="3">
    <source>
        <dbReference type="Pfam" id="PF01408"/>
    </source>
</evidence>
<organism evidence="5 6">
    <name type="scientific">Candidatus Pseudobacter hemicellulosilyticus</name>
    <dbReference type="NCBI Taxonomy" id="3121375"/>
    <lineage>
        <taxon>Bacteria</taxon>
        <taxon>Pseudomonadati</taxon>
        <taxon>Bacteroidota</taxon>
        <taxon>Chitinophagia</taxon>
        <taxon>Chitinophagales</taxon>
        <taxon>Chitinophagaceae</taxon>
        <taxon>Pseudobacter</taxon>
    </lineage>
</organism>
<feature type="domain" description="Gfo/Idh/MocA-like oxidoreductase N-terminal" evidence="3">
    <location>
        <begin position="41"/>
        <end position="164"/>
    </location>
</feature>
<evidence type="ECO:0000259" key="4">
    <source>
        <dbReference type="Pfam" id="PF22725"/>
    </source>
</evidence>
<name>A0AAJ6BE82_9BACT</name>
<accession>A0AAJ6BE82</accession>
<protein>
    <submittedName>
        <fullName evidence="5">Gfo/Idh/MocA family oxidoreductase</fullName>
    </submittedName>
</protein>
<gene>
    <name evidence="5" type="ORF">P0Y53_14625</name>
</gene>